<dbReference type="InterPro" id="IPR049892">
    <property type="entry name" value="AA9"/>
</dbReference>
<feature type="chain" id="PRO_5012205477" description="lytic cellulose monooxygenase (C4-dehydrogenating)" evidence="13">
    <location>
        <begin position="17"/>
        <end position="323"/>
    </location>
</feature>
<evidence type="ECO:0000259" key="14">
    <source>
        <dbReference type="Pfam" id="PF03443"/>
    </source>
</evidence>
<evidence type="ECO:0000256" key="6">
    <source>
        <dbReference type="ARBA" id="ARBA00023157"/>
    </source>
</evidence>
<feature type="domain" description="Auxiliary Activity family 9 catalytic" evidence="14">
    <location>
        <begin position="17"/>
        <end position="230"/>
    </location>
</feature>
<dbReference type="EMBL" id="FCQH01000016">
    <property type="protein sequence ID" value="CVL05267.1"/>
    <property type="molecule type" value="Genomic_DNA"/>
</dbReference>
<dbReference type="InterPro" id="IPR005103">
    <property type="entry name" value="AA9_LPMO"/>
</dbReference>
<dbReference type="GO" id="GO:0030245">
    <property type="term" value="P:cellulose catabolic process"/>
    <property type="evidence" value="ECO:0007669"/>
    <property type="project" value="UniProtKB-KW"/>
</dbReference>
<keyword evidence="4 13" id="KW-0732">Signal</keyword>
<keyword evidence="3" id="KW-0964">Secreted</keyword>
<evidence type="ECO:0000256" key="3">
    <source>
        <dbReference type="ARBA" id="ARBA00022525"/>
    </source>
</evidence>
<dbReference type="VEuPathDB" id="FungiDB:FMAN_10872"/>
<dbReference type="GeneID" id="65090125"/>
<feature type="compositionally biased region" description="Basic residues" evidence="12">
    <location>
        <begin position="314"/>
        <end position="323"/>
    </location>
</feature>
<dbReference type="CDD" id="cd21175">
    <property type="entry name" value="LPMO_AA9"/>
    <property type="match status" value="1"/>
</dbReference>
<evidence type="ECO:0000313" key="15">
    <source>
        <dbReference type="EMBL" id="CVL05267.1"/>
    </source>
</evidence>
<organism evidence="15 16">
    <name type="scientific">Fusarium mangiferae</name>
    <name type="common">Mango malformation disease fungus</name>
    <dbReference type="NCBI Taxonomy" id="192010"/>
    <lineage>
        <taxon>Eukaryota</taxon>
        <taxon>Fungi</taxon>
        <taxon>Dikarya</taxon>
        <taxon>Ascomycota</taxon>
        <taxon>Pezizomycotina</taxon>
        <taxon>Sordariomycetes</taxon>
        <taxon>Hypocreomycetidae</taxon>
        <taxon>Hypocreales</taxon>
        <taxon>Nectriaceae</taxon>
        <taxon>Fusarium</taxon>
        <taxon>Fusarium fujikuroi species complex</taxon>
    </lineage>
</organism>
<keyword evidence="7" id="KW-0119">Carbohydrate metabolism</keyword>
<dbReference type="PANTHER" id="PTHR33353:SF34">
    <property type="entry name" value="ENDO-BETA-1,4-GLUCANASE D"/>
    <property type="match status" value="1"/>
</dbReference>
<dbReference type="RefSeq" id="XP_041689177.1">
    <property type="nucleotide sequence ID" value="XM_041823615.1"/>
</dbReference>
<protein>
    <recommendedName>
        <fullName evidence="11">lytic cellulose monooxygenase (C4-dehydrogenating)</fullName>
        <ecNumber evidence="11">1.14.99.56</ecNumber>
    </recommendedName>
</protein>
<feature type="signal peptide" evidence="13">
    <location>
        <begin position="1"/>
        <end position="16"/>
    </location>
</feature>
<comment type="caution">
    <text evidence="15">The sequence shown here is derived from an EMBL/GenBank/DDBJ whole genome shotgun (WGS) entry which is preliminary data.</text>
</comment>
<keyword evidence="16" id="KW-1185">Reference proteome</keyword>
<evidence type="ECO:0000256" key="12">
    <source>
        <dbReference type="SAM" id="MobiDB-lite"/>
    </source>
</evidence>
<comment type="cofactor">
    <cofactor evidence="1">
        <name>Cu(2+)</name>
        <dbReference type="ChEBI" id="CHEBI:29036"/>
    </cofactor>
</comment>
<evidence type="ECO:0000256" key="10">
    <source>
        <dbReference type="ARBA" id="ARBA00045077"/>
    </source>
</evidence>
<evidence type="ECO:0000256" key="2">
    <source>
        <dbReference type="ARBA" id="ARBA00004613"/>
    </source>
</evidence>
<dbReference type="GO" id="GO:0005576">
    <property type="term" value="C:extracellular region"/>
    <property type="evidence" value="ECO:0007669"/>
    <property type="project" value="UniProtKB-SubCell"/>
</dbReference>
<comment type="similarity">
    <text evidence="9">Belongs to the polysaccharide monooxygenase AA9 family.</text>
</comment>
<evidence type="ECO:0000256" key="1">
    <source>
        <dbReference type="ARBA" id="ARBA00001973"/>
    </source>
</evidence>
<gene>
    <name evidence="15" type="ORF">FMAN_10872</name>
</gene>
<comment type="subcellular location">
    <subcellularLocation>
        <location evidence="2">Secreted</location>
    </subcellularLocation>
</comment>
<evidence type="ECO:0000256" key="9">
    <source>
        <dbReference type="ARBA" id="ARBA00044502"/>
    </source>
</evidence>
<comment type="catalytic activity">
    <reaction evidence="10">
        <text>[(1-&gt;4)-beta-D-glucosyl]n+m + reduced acceptor + O2 = 4-dehydro-beta-D-glucosyl-[(1-&gt;4)-beta-D-glucosyl]n-1 + [(1-&gt;4)-beta-D-glucosyl]m + acceptor + H2O.</text>
        <dbReference type="EC" id="1.14.99.56"/>
    </reaction>
</comment>
<feature type="region of interest" description="Disordered" evidence="12">
    <location>
        <begin position="299"/>
        <end position="323"/>
    </location>
</feature>
<reference evidence="16" key="1">
    <citation type="journal article" date="2016" name="Genome Biol. Evol.">
        <title>Comparative 'omics' of the Fusarium fujikuroi species complex highlights differences in genetic potential and metabolite synthesis.</title>
        <authorList>
            <person name="Niehaus E.-M."/>
            <person name="Muensterkoetter M."/>
            <person name="Proctor R.H."/>
            <person name="Brown D.W."/>
            <person name="Sharon A."/>
            <person name="Idan Y."/>
            <person name="Oren-Young L."/>
            <person name="Sieber C.M."/>
            <person name="Novak O."/>
            <person name="Pencik A."/>
            <person name="Tarkowska D."/>
            <person name="Hromadova K."/>
            <person name="Freeman S."/>
            <person name="Maymon M."/>
            <person name="Elazar M."/>
            <person name="Youssef S.A."/>
            <person name="El-Shabrawy E.S.M."/>
            <person name="Shalaby A.B.A."/>
            <person name="Houterman P."/>
            <person name="Brock N.L."/>
            <person name="Burkhardt I."/>
            <person name="Tsavkelova E.A."/>
            <person name="Dickschat J.S."/>
            <person name="Galuszka P."/>
            <person name="Gueldener U."/>
            <person name="Tudzynski B."/>
        </authorList>
    </citation>
    <scope>NUCLEOTIDE SEQUENCE [LARGE SCALE GENOMIC DNA]</scope>
    <source>
        <strain evidence="16">MRC7560</strain>
    </source>
</reference>
<proteinExistence type="inferred from homology"/>
<name>A0A1L7UC59_FUSMA</name>
<evidence type="ECO:0000256" key="7">
    <source>
        <dbReference type="ARBA" id="ARBA00023277"/>
    </source>
</evidence>
<evidence type="ECO:0000256" key="4">
    <source>
        <dbReference type="ARBA" id="ARBA00022729"/>
    </source>
</evidence>
<dbReference type="AlphaFoldDB" id="A0A1L7UC59"/>
<dbReference type="PANTHER" id="PTHR33353">
    <property type="entry name" value="PUTATIVE (AFU_ORTHOLOGUE AFUA_1G12560)-RELATED"/>
    <property type="match status" value="1"/>
</dbReference>
<evidence type="ECO:0000256" key="8">
    <source>
        <dbReference type="ARBA" id="ARBA00023326"/>
    </source>
</evidence>
<evidence type="ECO:0000313" key="16">
    <source>
        <dbReference type="Proteomes" id="UP000184255"/>
    </source>
</evidence>
<keyword evidence="8" id="KW-0624">Polysaccharide degradation</keyword>
<keyword evidence="5" id="KW-0136">Cellulose degradation</keyword>
<dbReference type="Gene3D" id="2.70.50.70">
    <property type="match status" value="1"/>
</dbReference>
<evidence type="ECO:0000256" key="11">
    <source>
        <dbReference type="ARBA" id="ARBA00047174"/>
    </source>
</evidence>
<dbReference type="Proteomes" id="UP000184255">
    <property type="component" value="Unassembled WGS sequence"/>
</dbReference>
<accession>A0A1L7UC59</accession>
<keyword evidence="6" id="KW-1015">Disulfide bond</keyword>
<sequence length="323" mass="34894">MHFSFFLAAFVGNAAAHGVVSSFKTDGVEHQGYLMNYYYDAKNGKSLPPLAAWSAENLDNGFVSPDNYTHPDIICQKNGKPANLTVQVAAGGTVDFQWTKWAHFGPMMTYVAPCGGDCATVDKTTLKWVKIDEAGIDFDTQEWAARKMVNNNRTWTTKIPSTLAAGNYVFRHETIAVHGSNRIGGAQNYPQCFNIKITGSGTAKPEGVLGTKLYTPTDPGIYFNPYTTLKNYTIPGPPLFKNDNGSLGNGAITLSSAKDQTTATSIATTLVTSGLPKQTTVDTLTNALPTATIIPNKTPAKSSATGCRAVRNGKYQRTRRSQF</sequence>
<evidence type="ECO:0000256" key="13">
    <source>
        <dbReference type="SAM" id="SignalP"/>
    </source>
</evidence>
<dbReference type="EC" id="1.14.99.56" evidence="11"/>
<evidence type="ECO:0000256" key="5">
    <source>
        <dbReference type="ARBA" id="ARBA00023001"/>
    </source>
</evidence>
<dbReference type="Pfam" id="PF03443">
    <property type="entry name" value="AA9"/>
    <property type="match status" value="1"/>
</dbReference>